<dbReference type="InterPro" id="IPR049457">
    <property type="entry name" value="Emfourin"/>
</dbReference>
<accession>A0A2N6JXT1</accession>
<evidence type="ECO:0000313" key="2">
    <source>
        <dbReference type="Proteomes" id="UP000235036"/>
    </source>
</evidence>
<dbReference type="EMBL" id="NRQW01000523">
    <property type="protein sequence ID" value="PLZ85401.1"/>
    <property type="molecule type" value="Genomic_DNA"/>
</dbReference>
<reference evidence="1 2" key="1">
    <citation type="submission" date="2017-08" db="EMBL/GenBank/DDBJ databases">
        <title>Genomes of Fischerella (Mastigocladus) sp. strains.</title>
        <authorList>
            <person name="Miller S.R."/>
        </authorList>
    </citation>
    <scope>NUCLEOTIDE SEQUENCE [LARGE SCALE GENOMIC DNA]</scope>
    <source>
        <strain evidence="1 2">CCMEE 5323</strain>
    </source>
</reference>
<evidence type="ECO:0000313" key="1">
    <source>
        <dbReference type="EMBL" id="PLZ85401.1"/>
    </source>
</evidence>
<comment type="caution">
    <text evidence="1">The sequence shown here is derived from an EMBL/GenBank/DDBJ whole genome shotgun (WGS) entry which is preliminary data.</text>
</comment>
<dbReference type="AlphaFoldDB" id="A0A2N6JXT1"/>
<sequence length="99" mass="10998">MRISLQRTGGFAGISKKAIVDTANLSPEETQQLSQLLEAANFYSLPPKINAPANQPDRFQYTLTVEENNQQHTLIVGEAALSETLKRLIEWVNNTASKK</sequence>
<proteinExistence type="predicted"/>
<dbReference type="Proteomes" id="UP000235036">
    <property type="component" value="Unassembled WGS sequence"/>
</dbReference>
<name>A0A2N6JXT1_FISMU</name>
<protein>
    <submittedName>
        <fullName evidence="1">Uncharacterized protein</fullName>
    </submittedName>
</protein>
<dbReference type="Pfam" id="PF20242">
    <property type="entry name" value="Emfourin"/>
    <property type="match status" value="1"/>
</dbReference>
<organism evidence="1 2">
    <name type="scientific">Fischerella muscicola CCMEE 5323</name>
    <dbReference type="NCBI Taxonomy" id="2019572"/>
    <lineage>
        <taxon>Bacteria</taxon>
        <taxon>Bacillati</taxon>
        <taxon>Cyanobacteriota</taxon>
        <taxon>Cyanophyceae</taxon>
        <taxon>Nostocales</taxon>
        <taxon>Hapalosiphonaceae</taxon>
        <taxon>Fischerella</taxon>
    </lineage>
</organism>
<gene>
    <name evidence="1" type="ORF">CEN44_22420</name>
</gene>
<dbReference type="RefSeq" id="WP_016870312.1">
    <property type="nucleotide sequence ID" value="NZ_CAWNVR010000650.1"/>
</dbReference>
<keyword evidence="2" id="KW-1185">Reference proteome</keyword>